<evidence type="ECO:0000259" key="6">
    <source>
        <dbReference type="Pfam" id="PF15259"/>
    </source>
</evidence>
<name>A0A6J2UPX6_CHACN</name>
<dbReference type="InParanoid" id="A0A6J2UPX6"/>
<sequence length="747" mass="79874">MASLADGEFISVAEEKFDFDISLSPASSKGNEEDDEVFLGPVGHREKCISYGLENHLKESVSSGASMGEEPSWSPLRGEKFEDICIEANLLAMHLERAIDKPVTEVSKSTADQPVAKEKFEEDSKAKMSIFSKPTDVISPIKRDTFCVQDSPMHKLPPTIQQRMLKTNGAHGLAKPCLSTSSPVSQAKAQQLMALRGKAILTSGSRVLPNKPTAPGSNRLSSCAKPAHSDRPRLPQPSKVKPPLSQLPSSKTVNRAGSAEDLLSDTASVASDVSYSSLNTSLLSKRRAPATKKAALTGSTWGKPGPLPNKTVVDRRINTSSSSSSVSSINSSLTASPTGKTFVLSKLNCSLNSSMSGRGPSGVSRLPSSALGTARSRRSSVISRASETKATGRLSLSTQGRKDSKPLSKPVKSTPIKKPDPVPTPQQQASARRAVERTNSTTANPTLSALTNSMVKGQPRVKAFVAPTPTSHLKGPHRSEVVSSPDVPRIMKPKRLMSACSVESVAQQPERAAPVGSQTPPAGSIRSLQPKLRRPLALPMPVSRCVTGIPMLTPKSVTHHGKPANQHTEYLPTPARKTSFTTSPAQLKEKQQQQRVPELGTLGREAGEVHDCPAEPQSCSIPFSLDDDCQELTVCEPAEPSSEAQKPSNSSSGFHTLTEQEKTQDQTGTMESKEVAEVLLVDAPAPVIKPEERPLIDLSNTPDLIRMSSAKPCGGQLIDLSSPLIKWSPDDKRENVQSDAPLINLSF</sequence>
<comment type="subcellular location">
    <subcellularLocation>
        <location evidence="1">Cytoplasm</location>
        <location evidence="1">Cytoskeleton</location>
    </subcellularLocation>
</comment>
<feature type="region of interest" description="Disordered" evidence="5">
    <location>
        <begin position="353"/>
        <end position="445"/>
    </location>
</feature>
<keyword evidence="4" id="KW-0206">Cytoskeleton</keyword>
<keyword evidence="2" id="KW-0963">Cytoplasm</keyword>
<dbReference type="OrthoDB" id="10072587at2759"/>
<feature type="compositionally biased region" description="Polar residues" evidence="5">
    <location>
        <begin position="576"/>
        <end position="585"/>
    </location>
</feature>
<gene>
    <name evidence="8" type="primary">gtse1</name>
</gene>
<evidence type="ECO:0000313" key="7">
    <source>
        <dbReference type="Proteomes" id="UP000504632"/>
    </source>
</evidence>
<evidence type="ECO:0000256" key="5">
    <source>
        <dbReference type="SAM" id="MobiDB-lite"/>
    </source>
</evidence>
<protein>
    <submittedName>
        <fullName evidence="8">G2 and S phase-expressed protein 1</fullName>
    </submittedName>
</protein>
<dbReference type="CTD" id="51512"/>
<dbReference type="GeneID" id="115804768"/>
<keyword evidence="7" id="KW-1185">Reference proteome</keyword>
<dbReference type="GO" id="GO:0008017">
    <property type="term" value="F:microtubule binding"/>
    <property type="evidence" value="ECO:0007669"/>
    <property type="project" value="TreeGrafter"/>
</dbReference>
<dbReference type="GO" id="GO:0005881">
    <property type="term" value="C:cytoplasmic microtubule"/>
    <property type="evidence" value="ECO:0007669"/>
    <property type="project" value="TreeGrafter"/>
</dbReference>
<dbReference type="PANTHER" id="PTHR21584:SF10">
    <property type="entry name" value="G2 AND S PHASE-EXPRESSED PROTEIN 1"/>
    <property type="match status" value="1"/>
</dbReference>
<evidence type="ECO:0000256" key="2">
    <source>
        <dbReference type="ARBA" id="ARBA00022490"/>
    </source>
</evidence>
<proteinExistence type="predicted"/>
<evidence type="ECO:0000256" key="4">
    <source>
        <dbReference type="ARBA" id="ARBA00023212"/>
    </source>
</evidence>
<dbReference type="InterPro" id="IPR032768">
    <property type="entry name" value="GTSE1_N"/>
</dbReference>
<feature type="compositionally biased region" description="Low complexity" evidence="5">
    <location>
        <begin position="320"/>
        <end position="336"/>
    </location>
</feature>
<dbReference type="Pfam" id="PF15259">
    <property type="entry name" value="GTSE1_N"/>
    <property type="match status" value="1"/>
</dbReference>
<reference evidence="8" key="1">
    <citation type="submission" date="2025-08" db="UniProtKB">
        <authorList>
            <consortium name="RefSeq"/>
        </authorList>
    </citation>
    <scope>IDENTIFICATION</scope>
</reference>
<evidence type="ECO:0000256" key="3">
    <source>
        <dbReference type="ARBA" id="ARBA00022553"/>
    </source>
</evidence>
<feature type="region of interest" description="Disordered" evidence="5">
    <location>
        <begin position="203"/>
        <end position="254"/>
    </location>
</feature>
<feature type="domain" description="G2 and S phase-expressed protein 1 N-terminal" evidence="6">
    <location>
        <begin position="12"/>
        <end position="151"/>
    </location>
</feature>
<dbReference type="Proteomes" id="UP000504632">
    <property type="component" value="Chromosome 2"/>
</dbReference>
<feature type="compositionally biased region" description="Polar residues" evidence="5">
    <location>
        <begin position="642"/>
        <end position="657"/>
    </location>
</feature>
<accession>A0A6J2UPX6</accession>
<evidence type="ECO:0000256" key="1">
    <source>
        <dbReference type="ARBA" id="ARBA00004245"/>
    </source>
</evidence>
<feature type="region of interest" description="Disordered" evidence="5">
    <location>
        <begin position="554"/>
        <end position="595"/>
    </location>
</feature>
<evidence type="ECO:0000313" key="8">
    <source>
        <dbReference type="RefSeq" id="XP_030621126.1"/>
    </source>
</evidence>
<dbReference type="AlphaFoldDB" id="A0A6J2UPX6"/>
<organism evidence="7 8">
    <name type="scientific">Chanos chanos</name>
    <name type="common">Milkfish</name>
    <name type="synonym">Mugil chanos</name>
    <dbReference type="NCBI Taxonomy" id="29144"/>
    <lineage>
        <taxon>Eukaryota</taxon>
        <taxon>Metazoa</taxon>
        <taxon>Chordata</taxon>
        <taxon>Craniata</taxon>
        <taxon>Vertebrata</taxon>
        <taxon>Euteleostomi</taxon>
        <taxon>Actinopterygii</taxon>
        <taxon>Neopterygii</taxon>
        <taxon>Teleostei</taxon>
        <taxon>Ostariophysi</taxon>
        <taxon>Gonorynchiformes</taxon>
        <taxon>Chanidae</taxon>
        <taxon>Chanos</taxon>
    </lineage>
</organism>
<keyword evidence="3" id="KW-0597">Phosphoprotein</keyword>
<dbReference type="InterPro" id="IPR026657">
    <property type="entry name" value="DDA3/GTSE-1"/>
</dbReference>
<dbReference type="PANTHER" id="PTHR21584">
    <property type="entry name" value="DIFFERENTIAL DISPLAY AND ACTIVATED BY P53 DDA3 /G2 S PHASE EXPRESSED 1"/>
    <property type="match status" value="1"/>
</dbReference>
<feature type="region of interest" description="Disordered" evidence="5">
    <location>
        <begin position="507"/>
        <end position="528"/>
    </location>
</feature>
<feature type="region of interest" description="Disordered" evidence="5">
    <location>
        <begin position="637"/>
        <end position="670"/>
    </location>
</feature>
<feature type="region of interest" description="Disordered" evidence="5">
    <location>
        <begin position="317"/>
        <end position="337"/>
    </location>
</feature>
<dbReference type="RefSeq" id="XP_030621126.1">
    <property type="nucleotide sequence ID" value="XM_030765266.1"/>
</dbReference>